<sequence length="127" mass="13881">MPDELRVCIDMIKAELQTAFTLKDLETMCLAVSLSKADTKSACAKKLHAYFDAVKRREAKERATQGDVAVEGANLVAIGLDELFDHESYDILRRDKAMEAAVLGVTSPAPCVDMQVNATLLLPPLVM</sequence>
<dbReference type="RefSeq" id="XP_008611269.1">
    <property type="nucleotide sequence ID" value="XM_008613047.1"/>
</dbReference>
<keyword evidence="2" id="KW-1185">Reference proteome</keyword>
<gene>
    <name evidence="1" type="ORF">SDRG_07227</name>
</gene>
<dbReference type="EMBL" id="JH767152">
    <property type="protein sequence ID" value="EQC34985.1"/>
    <property type="molecule type" value="Genomic_DNA"/>
</dbReference>
<dbReference type="VEuPathDB" id="FungiDB:SDRG_07227"/>
<organism evidence="1 2">
    <name type="scientific">Saprolegnia diclina (strain VS20)</name>
    <dbReference type="NCBI Taxonomy" id="1156394"/>
    <lineage>
        <taxon>Eukaryota</taxon>
        <taxon>Sar</taxon>
        <taxon>Stramenopiles</taxon>
        <taxon>Oomycota</taxon>
        <taxon>Saprolegniomycetes</taxon>
        <taxon>Saprolegniales</taxon>
        <taxon>Saprolegniaceae</taxon>
        <taxon>Saprolegnia</taxon>
    </lineage>
</organism>
<accession>T0QMG7</accession>
<dbReference type="AlphaFoldDB" id="T0QMG7"/>
<dbReference type="Proteomes" id="UP000030762">
    <property type="component" value="Unassembled WGS sequence"/>
</dbReference>
<feature type="non-terminal residue" evidence="1">
    <location>
        <position position="127"/>
    </location>
</feature>
<evidence type="ECO:0000313" key="1">
    <source>
        <dbReference type="EMBL" id="EQC34985.1"/>
    </source>
</evidence>
<dbReference type="GeneID" id="19947954"/>
<reference evidence="1 2" key="1">
    <citation type="submission" date="2012-04" db="EMBL/GenBank/DDBJ databases">
        <title>The Genome Sequence of Saprolegnia declina VS20.</title>
        <authorList>
            <consortium name="The Broad Institute Genome Sequencing Platform"/>
            <person name="Russ C."/>
            <person name="Nusbaum C."/>
            <person name="Tyler B."/>
            <person name="van West P."/>
            <person name="Dieguez-Uribeondo J."/>
            <person name="de Bruijn I."/>
            <person name="Tripathy S."/>
            <person name="Jiang R."/>
            <person name="Young S.K."/>
            <person name="Zeng Q."/>
            <person name="Gargeya S."/>
            <person name="Fitzgerald M."/>
            <person name="Haas B."/>
            <person name="Abouelleil A."/>
            <person name="Alvarado L."/>
            <person name="Arachchi H.M."/>
            <person name="Berlin A."/>
            <person name="Chapman S.B."/>
            <person name="Goldberg J."/>
            <person name="Griggs A."/>
            <person name="Gujja S."/>
            <person name="Hansen M."/>
            <person name="Howarth C."/>
            <person name="Imamovic A."/>
            <person name="Larimer J."/>
            <person name="McCowen C."/>
            <person name="Montmayeur A."/>
            <person name="Murphy C."/>
            <person name="Neiman D."/>
            <person name="Pearson M."/>
            <person name="Priest M."/>
            <person name="Roberts A."/>
            <person name="Saif S."/>
            <person name="Shea T."/>
            <person name="Sisk P."/>
            <person name="Sykes S."/>
            <person name="Wortman J."/>
            <person name="Nusbaum C."/>
            <person name="Birren B."/>
        </authorList>
    </citation>
    <scope>NUCLEOTIDE SEQUENCE [LARGE SCALE GENOMIC DNA]</scope>
    <source>
        <strain evidence="1 2">VS20</strain>
    </source>
</reference>
<evidence type="ECO:0000313" key="2">
    <source>
        <dbReference type="Proteomes" id="UP000030762"/>
    </source>
</evidence>
<name>T0QMG7_SAPDV</name>
<protein>
    <submittedName>
        <fullName evidence="1">Uncharacterized protein</fullName>
    </submittedName>
</protein>
<proteinExistence type="predicted"/>
<dbReference type="InParanoid" id="T0QMG7"/>